<keyword evidence="4 16" id="KW-0964">Secreted</keyword>
<dbReference type="STRING" id="1073089.A0A1L9RVE4"/>
<evidence type="ECO:0000256" key="9">
    <source>
        <dbReference type="ARBA" id="ARBA00022801"/>
    </source>
</evidence>
<evidence type="ECO:0000256" key="12">
    <source>
        <dbReference type="ARBA" id="ARBA00023145"/>
    </source>
</evidence>
<organism evidence="17 18">
    <name type="scientific">Aspergillus wentii DTO 134E9</name>
    <dbReference type="NCBI Taxonomy" id="1073089"/>
    <lineage>
        <taxon>Eukaryota</taxon>
        <taxon>Fungi</taxon>
        <taxon>Dikarya</taxon>
        <taxon>Ascomycota</taxon>
        <taxon>Pezizomycotina</taxon>
        <taxon>Eurotiomycetes</taxon>
        <taxon>Eurotiomycetidae</taxon>
        <taxon>Eurotiales</taxon>
        <taxon>Aspergillaceae</taxon>
        <taxon>Aspergillus</taxon>
        <taxon>Aspergillus subgen. Cremei</taxon>
    </lineage>
</organism>
<evidence type="ECO:0000256" key="4">
    <source>
        <dbReference type="ARBA" id="ARBA00022525"/>
    </source>
</evidence>
<evidence type="ECO:0000256" key="3">
    <source>
        <dbReference type="ARBA" id="ARBA00010279"/>
    </source>
</evidence>
<dbReference type="PANTHER" id="PTHR37016">
    <property type="match status" value="1"/>
</dbReference>
<feature type="binding site" evidence="14">
    <location>
        <position position="161"/>
    </location>
    <ligand>
        <name>Zn(2+)</name>
        <dbReference type="ChEBI" id="CHEBI:29105"/>
        <note>catalytic</note>
    </ligand>
</feature>
<evidence type="ECO:0000256" key="5">
    <source>
        <dbReference type="ARBA" id="ARBA00022670"/>
    </source>
</evidence>
<feature type="chain" id="PRO_5033108100" description="Neutral protease 2" evidence="16">
    <location>
        <begin position="19"/>
        <end position="217"/>
    </location>
</feature>
<gene>
    <name evidence="17" type="ORF">ASPWEDRAFT_180361</name>
</gene>
<comment type="cofactor">
    <cofactor evidence="14 16">
        <name>Zn(2+)</name>
        <dbReference type="ChEBI" id="CHEBI:29105"/>
    </cofactor>
    <text evidence="14 16">Binds 1 zinc ion per subunit.</text>
</comment>
<dbReference type="Gene3D" id="3.40.390.10">
    <property type="entry name" value="Collagenase (Catalytic Domain)"/>
    <property type="match status" value="1"/>
</dbReference>
<comment type="catalytic activity">
    <reaction evidence="1 16">
        <text>Preferential cleavage of bonds with hydrophobic residues in P1'. Also 3-Asn-|-Gln-4 and 8-Gly-|-Ser-9 bonds in insulin B chain.</text>
        <dbReference type="EC" id="3.4.24.39"/>
    </reaction>
</comment>
<comment type="similarity">
    <text evidence="3 16">Belongs to the peptidase M35 family.</text>
</comment>
<keyword evidence="11 16" id="KW-0482">Metalloprotease</keyword>
<dbReference type="SUPFAM" id="SSF55486">
    <property type="entry name" value="Metalloproteases ('zincins'), catalytic domain"/>
    <property type="match status" value="1"/>
</dbReference>
<evidence type="ECO:0000256" key="16">
    <source>
        <dbReference type="RuleBase" id="RU361126"/>
    </source>
</evidence>
<evidence type="ECO:0000256" key="2">
    <source>
        <dbReference type="ARBA" id="ARBA00004613"/>
    </source>
</evidence>
<keyword evidence="7 14" id="KW-0479">Metal-binding</keyword>
<proteinExistence type="inferred from homology"/>
<dbReference type="Pfam" id="PF02102">
    <property type="entry name" value="Peptidase_M35"/>
    <property type="match status" value="1"/>
</dbReference>
<sequence>MHITNLILPLFLTNIALAGPIEERATLVECNSQQKQMMQAAVTHAGQMAQKAAASIKANNVTSLFQGFFKTTDSTSMNHVAKILEEISDEASNQGGGLVSYSCQPDGLQCAQGSFTQTGYAETDGFRGDVRTCPAYFQLPQVSDDCATLDQRTSSLHELSHTKGVLGFEVYGHDAVLKLDTQTALKNAESYAFFSKSVYLGCDASASSSGLGSWFPW</sequence>
<dbReference type="Proteomes" id="UP000184383">
    <property type="component" value="Unassembled WGS sequence"/>
</dbReference>
<evidence type="ECO:0000256" key="13">
    <source>
        <dbReference type="PIRSR" id="PIRSR601384-1"/>
    </source>
</evidence>
<dbReference type="CDD" id="cd11008">
    <property type="entry name" value="M35_deuterolysin_like"/>
    <property type="match status" value="1"/>
</dbReference>
<dbReference type="VEuPathDB" id="FungiDB:ASPWEDRAFT_180361"/>
<dbReference type="PRINTS" id="PR00768">
    <property type="entry name" value="DEUTEROLYSIN"/>
</dbReference>
<dbReference type="InterPro" id="IPR024079">
    <property type="entry name" value="MetalloPept_cat_dom_sf"/>
</dbReference>
<feature type="disulfide bond" evidence="15">
    <location>
        <begin position="110"/>
        <end position="133"/>
    </location>
</feature>
<keyword evidence="5 16" id="KW-0645">Protease</keyword>
<evidence type="ECO:0000256" key="8">
    <source>
        <dbReference type="ARBA" id="ARBA00022729"/>
    </source>
</evidence>
<dbReference type="OrthoDB" id="412874at2759"/>
<protein>
    <recommendedName>
        <fullName evidence="16">Neutral protease 2</fullName>
        <ecNumber evidence="16">3.4.24.39</ecNumber>
    </recommendedName>
    <alternativeName>
        <fullName evidence="16">Deuterolysin</fullName>
    </alternativeName>
</protein>
<keyword evidence="18" id="KW-1185">Reference proteome</keyword>
<evidence type="ECO:0000313" key="18">
    <source>
        <dbReference type="Proteomes" id="UP000184383"/>
    </source>
</evidence>
<dbReference type="RefSeq" id="XP_040692571.1">
    <property type="nucleotide sequence ID" value="XM_040831839.1"/>
</dbReference>
<feature type="binding site" evidence="14">
    <location>
        <position position="157"/>
    </location>
    <ligand>
        <name>Zn(2+)</name>
        <dbReference type="ChEBI" id="CHEBI:29105"/>
        <note>catalytic</note>
    </ligand>
</feature>
<evidence type="ECO:0000256" key="10">
    <source>
        <dbReference type="ARBA" id="ARBA00022833"/>
    </source>
</evidence>
<evidence type="ECO:0000256" key="15">
    <source>
        <dbReference type="PIRSR" id="PIRSR601384-3"/>
    </source>
</evidence>
<dbReference type="EMBL" id="KV878210">
    <property type="protein sequence ID" value="OJJ38895.1"/>
    <property type="molecule type" value="Genomic_DNA"/>
</dbReference>
<keyword evidence="8 16" id="KW-0732">Signal</keyword>
<evidence type="ECO:0000256" key="6">
    <source>
        <dbReference type="ARBA" id="ARBA00022685"/>
    </source>
</evidence>
<dbReference type="PANTHER" id="PTHR37016:SF7">
    <property type="entry name" value="NEUTRAL PROTEASE 2"/>
    <property type="match status" value="1"/>
</dbReference>
<dbReference type="GO" id="GO:0005576">
    <property type="term" value="C:extracellular region"/>
    <property type="evidence" value="ECO:0007669"/>
    <property type="project" value="UniProtKB-SubCell"/>
</dbReference>
<feature type="disulfide bond" evidence="15">
    <location>
        <begin position="30"/>
        <end position="103"/>
    </location>
</feature>
<dbReference type="GO" id="GO:0004222">
    <property type="term" value="F:metalloendopeptidase activity"/>
    <property type="evidence" value="ECO:0007669"/>
    <property type="project" value="InterPro"/>
</dbReference>
<evidence type="ECO:0000256" key="11">
    <source>
        <dbReference type="ARBA" id="ARBA00023049"/>
    </source>
</evidence>
<dbReference type="InterPro" id="IPR001384">
    <property type="entry name" value="Peptidase_M35"/>
</dbReference>
<keyword evidence="10 14" id="KW-0862">Zinc</keyword>
<feature type="active site" evidence="13">
    <location>
        <position position="158"/>
    </location>
</feature>
<reference evidence="18" key="1">
    <citation type="journal article" date="2017" name="Genome Biol.">
        <title>Comparative genomics reveals high biological diversity and specific adaptations in the industrially and medically important fungal genus Aspergillus.</title>
        <authorList>
            <person name="de Vries R.P."/>
            <person name="Riley R."/>
            <person name="Wiebenga A."/>
            <person name="Aguilar-Osorio G."/>
            <person name="Amillis S."/>
            <person name="Uchima C.A."/>
            <person name="Anderluh G."/>
            <person name="Asadollahi M."/>
            <person name="Askin M."/>
            <person name="Barry K."/>
            <person name="Battaglia E."/>
            <person name="Bayram O."/>
            <person name="Benocci T."/>
            <person name="Braus-Stromeyer S.A."/>
            <person name="Caldana C."/>
            <person name="Canovas D."/>
            <person name="Cerqueira G.C."/>
            <person name="Chen F."/>
            <person name="Chen W."/>
            <person name="Choi C."/>
            <person name="Clum A."/>
            <person name="Dos Santos R.A."/>
            <person name="Damasio A.R."/>
            <person name="Diallinas G."/>
            <person name="Emri T."/>
            <person name="Fekete E."/>
            <person name="Flipphi M."/>
            <person name="Freyberg S."/>
            <person name="Gallo A."/>
            <person name="Gournas C."/>
            <person name="Habgood R."/>
            <person name="Hainaut M."/>
            <person name="Harispe M.L."/>
            <person name="Henrissat B."/>
            <person name="Hilden K.S."/>
            <person name="Hope R."/>
            <person name="Hossain A."/>
            <person name="Karabika E."/>
            <person name="Karaffa L."/>
            <person name="Karanyi Z."/>
            <person name="Krasevec N."/>
            <person name="Kuo A."/>
            <person name="Kusch H."/>
            <person name="LaButti K."/>
            <person name="Lagendijk E.L."/>
            <person name="Lapidus A."/>
            <person name="Levasseur A."/>
            <person name="Lindquist E."/>
            <person name="Lipzen A."/>
            <person name="Logrieco A.F."/>
            <person name="MacCabe A."/>
            <person name="Maekelae M.R."/>
            <person name="Malavazi I."/>
            <person name="Melin P."/>
            <person name="Meyer V."/>
            <person name="Mielnichuk N."/>
            <person name="Miskei M."/>
            <person name="Molnar A.P."/>
            <person name="Mule G."/>
            <person name="Ngan C.Y."/>
            <person name="Orejas M."/>
            <person name="Orosz E."/>
            <person name="Ouedraogo J.P."/>
            <person name="Overkamp K.M."/>
            <person name="Park H.-S."/>
            <person name="Perrone G."/>
            <person name="Piumi F."/>
            <person name="Punt P.J."/>
            <person name="Ram A.F."/>
            <person name="Ramon A."/>
            <person name="Rauscher S."/>
            <person name="Record E."/>
            <person name="Riano-Pachon D.M."/>
            <person name="Robert V."/>
            <person name="Roehrig J."/>
            <person name="Ruller R."/>
            <person name="Salamov A."/>
            <person name="Salih N.S."/>
            <person name="Samson R.A."/>
            <person name="Sandor E."/>
            <person name="Sanguinetti M."/>
            <person name="Schuetze T."/>
            <person name="Sepcic K."/>
            <person name="Shelest E."/>
            <person name="Sherlock G."/>
            <person name="Sophianopoulou V."/>
            <person name="Squina F.M."/>
            <person name="Sun H."/>
            <person name="Susca A."/>
            <person name="Todd R.B."/>
            <person name="Tsang A."/>
            <person name="Unkles S.E."/>
            <person name="van de Wiele N."/>
            <person name="van Rossen-Uffink D."/>
            <person name="Oliveira J.V."/>
            <person name="Vesth T.C."/>
            <person name="Visser J."/>
            <person name="Yu J.-H."/>
            <person name="Zhou M."/>
            <person name="Andersen M.R."/>
            <person name="Archer D.B."/>
            <person name="Baker S.E."/>
            <person name="Benoit I."/>
            <person name="Brakhage A.A."/>
            <person name="Braus G.H."/>
            <person name="Fischer R."/>
            <person name="Frisvad J.C."/>
            <person name="Goldman G.H."/>
            <person name="Houbraken J."/>
            <person name="Oakley B."/>
            <person name="Pocsi I."/>
            <person name="Scazzocchio C."/>
            <person name="Seiboth B."/>
            <person name="vanKuyk P.A."/>
            <person name="Wortman J."/>
            <person name="Dyer P.S."/>
            <person name="Grigoriev I.V."/>
        </authorList>
    </citation>
    <scope>NUCLEOTIDE SEQUENCE [LARGE SCALE GENOMIC DNA]</scope>
    <source>
        <strain evidence="18">DTO 134E9</strain>
    </source>
</reference>
<comment type="subcellular location">
    <subcellularLocation>
        <location evidence="2 16">Secreted</location>
    </subcellularLocation>
</comment>
<dbReference type="GeneID" id="63747687"/>
<evidence type="ECO:0000256" key="1">
    <source>
        <dbReference type="ARBA" id="ARBA00001187"/>
    </source>
</evidence>
<dbReference type="GO" id="GO:0046872">
    <property type="term" value="F:metal ion binding"/>
    <property type="evidence" value="ECO:0007669"/>
    <property type="project" value="UniProtKB-KW"/>
</dbReference>
<keyword evidence="6 16" id="KW-0165">Cleavage on pair of basic residues</keyword>
<evidence type="ECO:0000256" key="14">
    <source>
        <dbReference type="PIRSR" id="PIRSR601384-2"/>
    </source>
</evidence>
<evidence type="ECO:0000256" key="7">
    <source>
        <dbReference type="ARBA" id="ARBA00022723"/>
    </source>
</evidence>
<accession>A0A1L9RVE4</accession>
<dbReference type="AlphaFoldDB" id="A0A1L9RVE4"/>
<evidence type="ECO:0000313" key="17">
    <source>
        <dbReference type="EMBL" id="OJJ38895.1"/>
    </source>
</evidence>
<feature type="signal peptide" evidence="16">
    <location>
        <begin position="1"/>
        <end position="18"/>
    </location>
</feature>
<dbReference type="InterPro" id="IPR050414">
    <property type="entry name" value="Fungal_M35_metalloproteases"/>
</dbReference>
<dbReference type="EC" id="3.4.24.39" evidence="16"/>
<dbReference type="GO" id="GO:0006508">
    <property type="term" value="P:proteolysis"/>
    <property type="evidence" value="ECO:0007669"/>
    <property type="project" value="UniProtKB-KW"/>
</dbReference>
<keyword evidence="9 16" id="KW-0378">Hydrolase</keyword>
<name>A0A1L9RVE4_ASPWE</name>
<comment type="function">
    <text evidence="16">Secreted metalloproteinase that allows assimilation of proteinaceous substrates. Shows high activities on basic nuclear substrates such as histone and protamine.</text>
</comment>
<keyword evidence="12" id="KW-0865">Zymogen</keyword>